<protein>
    <recommendedName>
        <fullName evidence="11">Histidine kinase/HSP90-like ATPase domain-containing protein</fullName>
    </recommendedName>
</protein>
<dbReference type="PANTHER" id="PTHR11528">
    <property type="entry name" value="HEAT SHOCK PROTEIN 90 FAMILY MEMBER"/>
    <property type="match status" value="1"/>
</dbReference>
<dbReference type="PIRSF" id="PIRSF002583">
    <property type="entry name" value="Hsp90"/>
    <property type="match status" value="1"/>
</dbReference>
<keyword evidence="5" id="KW-0346">Stress response</keyword>
<dbReference type="Gene3D" id="3.30.230.80">
    <property type="match status" value="2"/>
</dbReference>
<evidence type="ECO:0000256" key="8">
    <source>
        <dbReference type="SAM" id="MobiDB-lite"/>
    </source>
</evidence>
<dbReference type="InterPro" id="IPR020575">
    <property type="entry name" value="Hsp90_N"/>
</dbReference>
<dbReference type="SUPFAM" id="SSF54211">
    <property type="entry name" value="Ribosomal protein S5 domain 2-like"/>
    <property type="match status" value="1"/>
</dbReference>
<keyword evidence="10" id="KW-1185">Reference proteome</keyword>
<dbReference type="Gene3D" id="3.40.50.11260">
    <property type="match status" value="1"/>
</dbReference>
<evidence type="ECO:0000256" key="2">
    <source>
        <dbReference type="ARBA" id="ARBA00022490"/>
    </source>
</evidence>
<feature type="binding site" evidence="7">
    <location>
        <position position="62"/>
    </location>
    <ligand>
        <name>ATP</name>
        <dbReference type="ChEBI" id="CHEBI:30616"/>
    </ligand>
</feature>
<dbReference type="RefSeq" id="XP_004036521.1">
    <property type="nucleotide sequence ID" value="XM_004036473.1"/>
</dbReference>
<feature type="region of interest" description="Disordered" evidence="8">
    <location>
        <begin position="239"/>
        <end position="281"/>
    </location>
</feature>
<dbReference type="FunCoup" id="G0QQH0">
    <property type="interactions" value="47"/>
</dbReference>
<keyword evidence="4 7" id="KW-0067">ATP-binding</keyword>
<dbReference type="eggNOG" id="KOG0020">
    <property type="taxonomic scope" value="Eukaryota"/>
</dbReference>
<organism evidence="9 10">
    <name type="scientific">Ichthyophthirius multifiliis</name>
    <name type="common">White spot disease agent</name>
    <name type="synonym">Ich</name>
    <dbReference type="NCBI Taxonomy" id="5932"/>
    <lineage>
        <taxon>Eukaryota</taxon>
        <taxon>Sar</taxon>
        <taxon>Alveolata</taxon>
        <taxon>Ciliophora</taxon>
        <taxon>Intramacronucleata</taxon>
        <taxon>Oligohymenophorea</taxon>
        <taxon>Hymenostomatida</taxon>
        <taxon>Ophryoglenina</taxon>
        <taxon>Ichthyophthirius</taxon>
    </lineage>
</organism>
<dbReference type="Pfam" id="PF13589">
    <property type="entry name" value="HATPase_c_3"/>
    <property type="match status" value="1"/>
</dbReference>
<feature type="binding site" evidence="7">
    <location>
        <position position="118"/>
    </location>
    <ligand>
        <name>ATP</name>
        <dbReference type="ChEBI" id="CHEBI:30616"/>
    </ligand>
</feature>
<dbReference type="STRING" id="857967.G0QQH0"/>
<dbReference type="PRINTS" id="PR00775">
    <property type="entry name" value="HEATSHOCK90"/>
</dbReference>
<evidence type="ECO:0000256" key="6">
    <source>
        <dbReference type="ARBA" id="ARBA00023186"/>
    </source>
</evidence>
<dbReference type="NCBIfam" id="NF003555">
    <property type="entry name" value="PRK05218.1"/>
    <property type="match status" value="1"/>
</dbReference>
<dbReference type="Gene3D" id="3.30.565.10">
    <property type="entry name" value="Histidine kinase-like ATPase, C-terminal domain"/>
    <property type="match status" value="1"/>
</dbReference>
<reference evidence="9 10" key="1">
    <citation type="submission" date="2011-07" db="EMBL/GenBank/DDBJ databases">
        <authorList>
            <person name="Coyne R."/>
            <person name="Brami D."/>
            <person name="Johnson J."/>
            <person name="Hostetler J."/>
            <person name="Hannick L."/>
            <person name="Clark T."/>
            <person name="Cassidy-Hanley D."/>
            <person name="Inman J."/>
        </authorList>
    </citation>
    <scope>NUCLEOTIDE SEQUENCE [LARGE SCALE GENOMIC DNA]</scope>
    <source>
        <strain evidence="9 10">G5</strain>
    </source>
</reference>
<dbReference type="HAMAP" id="MF_00505">
    <property type="entry name" value="HSP90"/>
    <property type="match status" value="1"/>
</dbReference>
<feature type="binding site" evidence="7">
    <location>
        <begin position="144"/>
        <end position="149"/>
    </location>
    <ligand>
        <name>ATP</name>
        <dbReference type="ChEBI" id="CHEBI:30616"/>
    </ligand>
</feature>
<dbReference type="GO" id="GO:0051082">
    <property type="term" value="F:unfolded protein binding"/>
    <property type="evidence" value="ECO:0007669"/>
    <property type="project" value="InterPro"/>
</dbReference>
<dbReference type="InParanoid" id="G0QQH0"/>
<evidence type="ECO:0000313" key="10">
    <source>
        <dbReference type="Proteomes" id="UP000008983"/>
    </source>
</evidence>
<accession>G0QQH0</accession>
<dbReference type="InterPro" id="IPR036890">
    <property type="entry name" value="HATPase_C_sf"/>
</dbReference>
<evidence type="ECO:0000256" key="7">
    <source>
        <dbReference type="PIRSR" id="PIRSR002583-1"/>
    </source>
</evidence>
<dbReference type="AlphaFoldDB" id="G0QQH0"/>
<keyword evidence="3 7" id="KW-0547">Nucleotide-binding</keyword>
<dbReference type="InterPro" id="IPR037196">
    <property type="entry name" value="HSP90_C"/>
</dbReference>
<comment type="similarity">
    <text evidence="1">Belongs to the heat shock protein 90 family.</text>
</comment>
<keyword evidence="6" id="KW-0143">Chaperone</keyword>
<dbReference type="GO" id="GO:0016887">
    <property type="term" value="F:ATP hydrolysis activity"/>
    <property type="evidence" value="ECO:0007669"/>
    <property type="project" value="InterPro"/>
</dbReference>
<dbReference type="EMBL" id="GL983635">
    <property type="protein sequence ID" value="EGR32535.1"/>
    <property type="molecule type" value="Genomic_DNA"/>
</dbReference>
<dbReference type="CDD" id="cd16927">
    <property type="entry name" value="HATPase_Hsp90-like"/>
    <property type="match status" value="1"/>
</dbReference>
<dbReference type="GeneID" id="14908697"/>
<feature type="binding site" evidence="7">
    <location>
        <position position="198"/>
    </location>
    <ligand>
        <name>ATP</name>
        <dbReference type="ChEBI" id="CHEBI:30616"/>
    </ligand>
</feature>
<evidence type="ECO:0008006" key="11">
    <source>
        <dbReference type="Google" id="ProtNLM"/>
    </source>
</evidence>
<feature type="binding site" evidence="7">
    <location>
        <position position="105"/>
    </location>
    <ligand>
        <name>ATP</name>
        <dbReference type="ChEBI" id="CHEBI:30616"/>
    </ligand>
</feature>
<evidence type="ECO:0000256" key="3">
    <source>
        <dbReference type="ARBA" id="ARBA00022741"/>
    </source>
</evidence>
<evidence type="ECO:0000256" key="4">
    <source>
        <dbReference type="ARBA" id="ARBA00022840"/>
    </source>
</evidence>
<dbReference type="Pfam" id="PF00183">
    <property type="entry name" value="HSP90"/>
    <property type="match status" value="1"/>
</dbReference>
<feature type="binding site" evidence="7">
    <location>
        <position position="400"/>
    </location>
    <ligand>
        <name>ATP</name>
        <dbReference type="ChEBI" id="CHEBI:30616"/>
    </ligand>
</feature>
<gene>
    <name evidence="9" type="ORF">IMG5_078890</name>
</gene>
<dbReference type="Proteomes" id="UP000008983">
    <property type="component" value="Unassembled WGS sequence"/>
</dbReference>
<feature type="binding site" evidence="7">
    <location>
        <position position="110"/>
    </location>
    <ligand>
        <name>ATP</name>
        <dbReference type="ChEBI" id="CHEBI:30616"/>
    </ligand>
</feature>
<evidence type="ECO:0000256" key="5">
    <source>
        <dbReference type="ARBA" id="ARBA00023016"/>
    </source>
</evidence>
<name>G0QQH0_ICHMU</name>
<feature type="binding site" evidence="7">
    <location>
        <position position="58"/>
    </location>
    <ligand>
        <name>ATP</name>
        <dbReference type="ChEBI" id="CHEBI:30616"/>
    </ligand>
</feature>
<evidence type="ECO:0000313" key="9">
    <source>
        <dbReference type="EMBL" id="EGR32535.1"/>
    </source>
</evidence>
<proteinExistence type="inferred from homology"/>
<feature type="binding site" evidence="7">
    <location>
        <position position="124"/>
    </location>
    <ligand>
        <name>ATP</name>
        <dbReference type="ChEBI" id="CHEBI:30616"/>
    </ligand>
</feature>
<evidence type="ECO:0000256" key="1">
    <source>
        <dbReference type="ARBA" id="ARBA00008239"/>
    </source>
</evidence>
<dbReference type="FunFam" id="3.30.565.10:FF:000357">
    <property type="entry name" value="Heat shock protein HSP 90-beta"/>
    <property type="match status" value="1"/>
</dbReference>
<dbReference type="GO" id="GO:0005524">
    <property type="term" value="F:ATP binding"/>
    <property type="evidence" value="ECO:0007669"/>
    <property type="project" value="UniProtKB-KW"/>
</dbReference>
<dbReference type="OrthoDB" id="28737at2759"/>
<dbReference type="InterPro" id="IPR001404">
    <property type="entry name" value="Hsp90_fam"/>
</dbReference>
<dbReference type="GO" id="GO:0140662">
    <property type="term" value="F:ATP-dependent protein folding chaperone"/>
    <property type="evidence" value="ECO:0007669"/>
    <property type="project" value="InterPro"/>
</dbReference>
<sequence length="792" mass="94103">MKINIYYYKLLIIYIAFRISVQKSSLQKEVYEFQSDNSRLMNIIITSLYSHKQIFIREILINASDSLEKYRYLQQNFPEIKQENDEELEIKIKYNQKEKTISITDNGIGMTKQDLISNLGIIAKTGTTKYIEAIKDGDINIVGQFGIGFYSCFLIAKKVQLISTHYKLQEQYIWESIANNYFSIKKVDDDKKYIKRGTKIILYLKEDSLQFLEKNTIENIIEKYSEFITFPVKIKEKDHIPKKKKKNTKKIEGKNTQKYQEKNTQNQKEKNTQNQKEKNTQNQYKIINTNSPIWLRPKEEIEDEEYIVFFKKYTKNTSSNPLTWVHFRNEKDIEFTSILFINEKAPLDLYENYYNKESQIKIYIRTVILENQEDQHLMPKYLNFIQGLVDSDDFLLNVNRENISKQKNAFLIIRQQLLHNSLELIRQMAEEEQGNCYIKEDDEDSLSDSENSDQHQILTEQDDDFTELQSETDQNDLFEELQQNEAKKAFDLQNKRKKYQTFYHQYGKSIKLGIIEDKENREKLAKMSRWYSSFNHTDLTSFEKYIQRAKLGQNQIYYLAGESPKHIMEHPTIQRLLKKGFEVLLLFDTIDEFVFQNLKTYKNYTFVNVGKGNFKFPVKNQYEIQKNEFIYQKFLLLIKFLHKLLYNDIEKVIISQRLLDHPCVILPGKQGFSAHMERIQSAVSQDRQNISKFSNQKKILEINPNHPAIQKLLSLVINNQINLYVEDIVKLMFEGSVINSGFVLRKPQKFAKRFYKMINKALGIPKNAPIIEYEINWEELTELDEDYDDLIV</sequence>
<dbReference type="Gene3D" id="1.20.120.790">
    <property type="entry name" value="Heat shock protein 90, C-terminal domain"/>
    <property type="match status" value="1"/>
</dbReference>
<keyword evidence="2" id="KW-0963">Cytoplasm</keyword>
<dbReference type="InterPro" id="IPR020568">
    <property type="entry name" value="Ribosomal_Su5_D2-typ_SF"/>
</dbReference>
<feature type="compositionally biased region" description="Basic and acidic residues" evidence="8">
    <location>
        <begin position="249"/>
        <end position="279"/>
    </location>
</feature>
<dbReference type="SUPFAM" id="SSF110942">
    <property type="entry name" value="HSP90 C-terminal domain"/>
    <property type="match status" value="1"/>
</dbReference>
<dbReference type="SUPFAM" id="SSF55874">
    <property type="entry name" value="ATPase domain of HSP90 chaperone/DNA topoisomerase II/histidine kinase"/>
    <property type="match status" value="1"/>
</dbReference>